<name>D6WJZ8_TRICA</name>
<evidence type="ECO:0000313" key="1">
    <source>
        <dbReference type="EMBL" id="EFA03925.1"/>
    </source>
</evidence>
<keyword evidence="2" id="KW-1185">Reference proteome</keyword>
<dbReference type="AlphaFoldDB" id="D6WJZ8"/>
<reference evidence="1 2" key="1">
    <citation type="journal article" date="2008" name="Nature">
        <title>The genome of the model beetle and pest Tribolium castaneum.</title>
        <authorList>
            <consortium name="Tribolium Genome Sequencing Consortium"/>
            <person name="Richards S."/>
            <person name="Gibbs R.A."/>
            <person name="Weinstock G.M."/>
            <person name="Brown S.J."/>
            <person name="Denell R."/>
            <person name="Beeman R.W."/>
            <person name="Gibbs R."/>
            <person name="Beeman R.W."/>
            <person name="Brown S.J."/>
            <person name="Bucher G."/>
            <person name="Friedrich M."/>
            <person name="Grimmelikhuijzen C.J."/>
            <person name="Klingler M."/>
            <person name="Lorenzen M."/>
            <person name="Richards S."/>
            <person name="Roth S."/>
            <person name="Schroder R."/>
            <person name="Tautz D."/>
            <person name="Zdobnov E.M."/>
            <person name="Muzny D."/>
            <person name="Gibbs R.A."/>
            <person name="Weinstock G.M."/>
            <person name="Attaway T."/>
            <person name="Bell S."/>
            <person name="Buhay C.J."/>
            <person name="Chandrabose M.N."/>
            <person name="Chavez D."/>
            <person name="Clerk-Blankenburg K.P."/>
            <person name="Cree A."/>
            <person name="Dao M."/>
            <person name="Davis C."/>
            <person name="Chacko J."/>
            <person name="Dinh H."/>
            <person name="Dugan-Rocha S."/>
            <person name="Fowler G."/>
            <person name="Garner T.T."/>
            <person name="Garnes J."/>
            <person name="Gnirke A."/>
            <person name="Hawes A."/>
            <person name="Hernandez J."/>
            <person name="Hines S."/>
            <person name="Holder M."/>
            <person name="Hume J."/>
            <person name="Jhangiani S.N."/>
            <person name="Joshi V."/>
            <person name="Khan Z.M."/>
            <person name="Jackson L."/>
            <person name="Kovar C."/>
            <person name="Kowis A."/>
            <person name="Lee S."/>
            <person name="Lewis L.R."/>
            <person name="Margolis J."/>
            <person name="Morgan M."/>
            <person name="Nazareth L.V."/>
            <person name="Nguyen N."/>
            <person name="Okwuonu G."/>
            <person name="Parker D."/>
            <person name="Richards S."/>
            <person name="Ruiz S.J."/>
            <person name="Santibanez J."/>
            <person name="Savard J."/>
            <person name="Scherer S.E."/>
            <person name="Schneider B."/>
            <person name="Sodergren E."/>
            <person name="Tautz D."/>
            <person name="Vattahil S."/>
            <person name="Villasana D."/>
            <person name="White C.S."/>
            <person name="Wright R."/>
            <person name="Park Y."/>
            <person name="Beeman R.W."/>
            <person name="Lord J."/>
            <person name="Oppert B."/>
            <person name="Lorenzen M."/>
            <person name="Brown S."/>
            <person name="Wang L."/>
            <person name="Savard J."/>
            <person name="Tautz D."/>
            <person name="Richards S."/>
            <person name="Weinstock G."/>
            <person name="Gibbs R.A."/>
            <person name="Liu Y."/>
            <person name="Worley K."/>
            <person name="Weinstock G."/>
            <person name="Elsik C.G."/>
            <person name="Reese J.T."/>
            <person name="Elhaik E."/>
            <person name="Landan G."/>
            <person name="Graur D."/>
            <person name="Arensburger P."/>
            <person name="Atkinson P."/>
            <person name="Beeman R.W."/>
            <person name="Beidler J."/>
            <person name="Brown S.J."/>
            <person name="Demuth J.P."/>
            <person name="Drury D.W."/>
            <person name="Du Y.Z."/>
            <person name="Fujiwara H."/>
            <person name="Lorenzen M."/>
            <person name="Maselli V."/>
            <person name="Osanai M."/>
            <person name="Park Y."/>
            <person name="Robertson H.M."/>
            <person name="Tu Z."/>
            <person name="Wang J.J."/>
            <person name="Wang S."/>
            <person name="Richards S."/>
            <person name="Song H."/>
            <person name="Zhang L."/>
            <person name="Sodergren E."/>
            <person name="Werner D."/>
            <person name="Stanke M."/>
            <person name="Morgenstern B."/>
            <person name="Solovyev V."/>
            <person name="Kosarev P."/>
            <person name="Brown G."/>
            <person name="Chen H.C."/>
            <person name="Ermolaeva O."/>
            <person name="Hlavina W."/>
            <person name="Kapustin Y."/>
            <person name="Kiryutin B."/>
            <person name="Kitts P."/>
            <person name="Maglott D."/>
            <person name="Pruitt K."/>
            <person name="Sapojnikov V."/>
            <person name="Souvorov A."/>
            <person name="Mackey A.J."/>
            <person name="Waterhouse R.M."/>
            <person name="Wyder S."/>
            <person name="Zdobnov E.M."/>
            <person name="Zdobnov E.M."/>
            <person name="Wyder S."/>
            <person name="Kriventseva E.V."/>
            <person name="Kadowaki T."/>
            <person name="Bork P."/>
            <person name="Aranda M."/>
            <person name="Bao R."/>
            <person name="Beermann A."/>
            <person name="Berns N."/>
            <person name="Bolognesi R."/>
            <person name="Bonneton F."/>
            <person name="Bopp D."/>
            <person name="Brown S.J."/>
            <person name="Bucher G."/>
            <person name="Butts T."/>
            <person name="Chaumot A."/>
            <person name="Denell R.E."/>
            <person name="Ferrier D.E."/>
            <person name="Friedrich M."/>
            <person name="Gordon C.M."/>
            <person name="Jindra M."/>
            <person name="Klingler M."/>
            <person name="Lan Q."/>
            <person name="Lattorff H.M."/>
            <person name="Laudet V."/>
            <person name="von Levetsow C."/>
            <person name="Liu Z."/>
            <person name="Lutz R."/>
            <person name="Lynch J.A."/>
            <person name="da Fonseca R.N."/>
            <person name="Posnien N."/>
            <person name="Reuter R."/>
            <person name="Roth S."/>
            <person name="Savard J."/>
            <person name="Schinko J.B."/>
            <person name="Schmitt C."/>
            <person name="Schoppmeier M."/>
            <person name="Schroder R."/>
            <person name="Shippy T.D."/>
            <person name="Simonnet F."/>
            <person name="Marques-Souza H."/>
            <person name="Tautz D."/>
            <person name="Tomoyasu Y."/>
            <person name="Trauner J."/>
            <person name="Van der Zee M."/>
            <person name="Vervoort M."/>
            <person name="Wittkopp N."/>
            <person name="Wimmer E.A."/>
            <person name="Yang X."/>
            <person name="Jones A.K."/>
            <person name="Sattelle D.B."/>
            <person name="Ebert P.R."/>
            <person name="Nelson D."/>
            <person name="Scott J.G."/>
            <person name="Beeman R.W."/>
            <person name="Muthukrishnan S."/>
            <person name="Kramer K.J."/>
            <person name="Arakane Y."/>
            <person name="Beeman R.W."/>
            <person name="Zhu Q."/>
            <person name="Hogenkamp D."/>
            <person name="Dixit R."/>
            <person name="Oppert B."/>
            <person name="Jiang H."/>
            <person name="Zou Z."/>
            <person name="Marshall J."/>
            <person name="Elpidina E."/>
            <person name="Vinokurov K."/>
            <person name="Oppert C."/>
            <person name="Zou Z."/>
            <person name="Evans J."/>
            <person name="Lu Z."/>
            <person name="Zhao P."/>
            <person name="Sumathipala N."/>
            <person name="Altincicek B."/>
            <person name="Vilcinskas A."/>
            <person name="Williams M."/>
            <person name="Hultmark D."/>
            <person name="Hetru C."/>
            <person name="Jiang H."/>
            <person name="Grimmelikhuijzen C.J."/>
            <person name="Hauser F."/>
            <person name="Cazzamali G."/>
            <person name="Williamson M."/>
            <person name="Park Y."/>
            <person name="Li B."/>
            <person name="Tanaka Y."/>
            <person name="Predel R."/>
            <person name="Neupert S."/>
            <person name="Schachtner J."/>
            <person name="Verleyen P."/>
            <person name="Raible F."/>
            <person name="Bork P."/>
            <person name="Friedrich M."/>
            <person name="Walden K.K."/>
            <person name="Robertson H.M."/>
            <person name="Angeli S."/>
            <person name="Foret S."/>
            <person name="Bucher G."/>
            <person name="Schuetz S."/>
            <person name="Maleszka R."/>
            <person name="Wimmer E.A."/>
            <person name="Beeman R.W."/>
            <person name="Lorenzen M."/>
            <person name="Tomoyasu Y."/>
            <person name="Miller S.C."/>
            <person name="Grossmann D."/>
            <person name="Bucher G."/>
        </authorList>
    </citation>
    <scope>NUCLEOTIDE SEQUENCE [LARGE SCALE GENOMIC DNA]</scope>
    <source>
        <strain evidence="1 2">Georgia GA2</strain>
    </source>
</reference>
<evidence type="ECO:0000313" key="2">
    <source>
        <dbReference type="Proteomes" id="UP000007266"/>
    </source>
</evidence>
<protein>
    <submittedName>
        <fullName evidence="1">Uncharacterized protein</fullName>
    </submittedName>
</protein>
<dbReference type="InParanoid" id="D6WJZ8"/>
<gene>
    <name evidence="1" type="primary">GLEAN_14061</name>
    <name evidence="1" type="ORF">TcasGA2_TC014061</name>
</gene>
<dbReference type="EMBL" id="KQ971342">
    <property type="protein sequence ID" value="EFA03925.1"/>
    <property type="molecule type" value="Genomic_DNA"/>
</dbReference>
<dbReference type="HOGENOM" id="CLU_1770467_0_0_1"/>
<accession>D6WJZ8</accession>
<reference evidence="1 2" key="2">
    <citation type="journal article" date="2010" name="Nucleic Acids Res.">
        <title>BeetleBase in 2010: revisions to provide comprehensive genomic information for Tribolium castaneum.</title>
        <authorList>
            <person name="Kim H.S."/>
            <person name="Murphy T."/>
            <person name="Xia J."/>
            <person name="Caragea D."/>
            <person name="Park Y."/>
            <person name="Beeman R.W."/>
            <person name="Lorenzen M.D."/>
            <person name="Butcher S."/>
            <person name="Manak J.R."/>
            <person name="Brown S.J."/>
        </authorList>
    </citation>
    <scope>GENOME REANNOTATION</scope>
    <source>
        <strain evidence="1 2">Georgia GA2</strain>
    </source>
</reference>
<proteinExistence type="predicted"/>
<sequence length="147" mass="17001">MRGRDSPRTIGAVIETRFQRKEPDRVSLTPITTSTKTSSISAVFVPTRRICGTGDHRRTPFIYSREVFSVFLQQAKLCKKWEIVIKRRIMMQATVDDELRLLDVNVPGIYWCYRNIKKCTPLLGNQKPIRLARISQPMTLTETMDGR</sequence>
<dbReference type="Proteomes" id="UP000007266">
    <property type="component" value="Linkage group 5"/>
</dbReference>
<organism evidence="1 2">
    <name type="scientific">Tribolium castaneum</name>
    <name type="common">Red flour beetle</name>
    <dbReference type="NCBI Taxonomy" id="7070"/>
    <lineage>
        <taxon>Eukaryota</taxon>
        <taxon>Metazoa</taxon>
        <taxon>Ecdysozoa</taxon>
        <taxon>Arthropoda</taxon>
        <taxon>Hexapoda</taxon>
        <taxon>Insecta</taxon>
        <taxon>Pterygota</taxon>
        <taxon>Neoptera</taxon>
        <taxon>Endopterygota</taxon>
        <taxon>Coleoptera</taxon>
        <taxon>Polyphaga</taxon>
        <taxon>Cucujiformia</taxon>
        <taxon>Tenebrionidae</taxon>
        <taxon>Tenebrionidae incertae sedis</taxon>
        <taxon>Tribolium</taxon>
    </lineage>
</organism>